<name>A0ABQ9PPG3_9PEZI</name>
<evidence type="ECO:0000313" key="2">
    <source>
        <dbReference type="Proteomes" id="UP001169217"/>
    </source>
</evidence>
<dbReference type="EMBL" id="JARUPT010000309">
    <property type="protein sequence ID" value="KAK0373410.1"/>
    <property type="molecule type" value="Genomic_DNA"/>
</dbReference>
<proteinExistence type="predicted"/>
<evidence type="ECO:0000313" key="1">
    <source>
        <dbReference type="EMBL" id="KAK0373410.1"/>
    </source>
</evidence>
<dbReference type="Proteomes" id="UP001169217">
    <property type="component" value="Unassembled WGS sequence"/>
</dbReference>
<gene>
    <name evidence="1" type="ORF">CLIM01_09248</name>
</gene>
<reference evidence="1" key="1">
    <citation type="submission" date="2023-04" db="EMBL/GenBank/DDBJ databases">
        <title>Colletotrichum limetticola genome sequence.</title>
        <authorList>
            <person name="Baroncelli R."/>
        </authorList>
    </citation>
    <scope>NUCLEOTIDE SEQUENCE</scope>
    <source>
        <strain evidence="1">KLA-Anderson</strain>
    </source>
</reference>
<protein>
    <submittedName>
        <fullName evidence="1">Uncharacterized protein</fullName>
    </submittedName>
</protein>
<sequence>MCVTDVIHYMCSICNTRLGKPRRRVLEHCCAVILNGKTANTAASSTTLSLNRPLPIWHSIIRDLSLKS</sequence>
<comment type="caution">
    <text evidence="1">The sequence shown here is derived from an EMBL/GenBank/DDBJ whole genome shotgun (WGS) entry which is preliminary data.</text>
</comment>
<organism evidence="1 2">
    <name type="scientific">Colletotrichum limetticola</name>
    <dbReference type="NCBI Taxonomy" id="1209924"/>
    <lineage>
        <taxon>Eukaryota</taxon>
        <taxon>Fungi</taxon>
        <taxon>Dikarya</taxon>
        <taxon>Ascomycota</taxon>
        <taxon>Pezizomycotina</taxon>
        <taxon>Sordariomycetes</taxon>
        <taxon>Hypocreomycetidae</taxon>
        <taxon>Glomerellales</taxon>
        <taxon>Glomerellaceae</taxon>
        <taxon>Colletotrichum</taxon>
        <taxon>Colletotrichum acutatum species complex</taxon>
    </lineage>
</organism>
<accession>A0ABQ9PPG3</accession>
<keyword evidence="2" id="KW-1185">Reference proteome</keyword>